<feature type="transmembrane region" description="Helical" evidence="1">
    <location>
        <begin position="6"/>
        <end position="26"/>
    </location>
</feature>
<proteinExistence type="predicted"/>
<gene>
    <name evidence="2" type="ORF">SAMN05216236_108146</name>
</gene>
<dbReference type="OrthoDB" id="7709246at2"/>
<accession>A0A1I7B561</accession>
<keyword evidence="1" id="KW-1133">Transmembrane helix</keyword>
<sequence>MDVSGTIAYLPLTAMIAGAIAGLICGRFLTGRGLWVLIVALSVWALVLIVQLAMIQPGNEEAAFGPFVWLTGGVLPALFASIMGTMGGRALRKRTLDA</sequence>
<reference evidence="2 3" key="1">
    <citation type="submission" date="2016-10" db="EMBL/GenBank/DDBJ databases">
        <authorList>
            <person name="de Groot N.N."/>
        </authorList>
    </citation>
    <scope>NUCLEOTIDE SEQUENCE [LARGE SCALE GENOMIC DNA]</scope>
    <source>
        <strain evidence="2 3">CGMCC 1.10959</strain>
    </source>
</reference>
<dbReference type="RefSeq" id="WP_027263601.1">
    <property type="nucleotide sequence ID" value="NZ_FPAW01000008.1"/>
</dbReference>
<name>A0A1I7B561_9RHOB</name>
<organism evidence="2 3">
    <name type="scientific">Sedimentitalea nanhaiensis</name>
    <dbReference type="NCBI Taxonomy" id="999627"/>
    <lineage>
        <taxon>Bacteria</taxon>
        <taxon>Pseudomonadati</taxon>
        <taxon>Pseudomonadota</taxon>
        <taxon>Alphaproteobacteria</taxon>
        <taxon>Rhodobacterales</taxon>
        <taxon>Paracoccaceae</taxon>
        <taxon>Sedimentitalea</taxon>
    </lineage>
</organism>
<keyword evidence="1" id="KW-0812">Transmembrane</keyword>
<dbReference type="AlphaFoldDB" id="A0A1I7B561"/>
<dbReference type="Proteomes" id="UP000182466">
    <property type="component" value="Unassembled WGS sequence"/>
</dbReference>
<dbReference type="EMBL" id="FPAW01000008">
    <property type="protein sequence ID" value="SFT82244.1"/>
    <property type="molecule type" value="Genomic_DNA"/>
</dbReference>
<keyword evidence="3" id="KW-1185">Reference proteome</keyword>
<keyword evidence="1" id="KW-0472">Membrane</keyword>
<feature type="transmembrane region" description="Helical" evidence="1">
    <location>
        <begin position="33"/>
        <end position="55"/>
    </location>
</feature>
<feature type="transmembrane region" description="Helical" evidence="1">
    <location>
        <begin position="67"/>
        <end position="86"/>
    </location>
</feature>
<dbReference type="STRING" id="999627.SAMN05216236_108146"/>
<evidence type="ECO:0000313" key="3">
    <source>
        <dbReference type="Proteomes" id="UP000182466"/>
    </source>
</evidence>
<evidence type="ECO:0000313" key="2">
    <source>
        <dbReference type="EMBL" id="SFT82244.1"/>
    </source>
</evidence>
<protein>
    <submittedName>
        <fullName evidence="2">Uncharacterized protein</fullName>
    </submittedName>
</protein>
<evidence type="ECO:0000256" key="1">
    <source>
        <dbReference type="SAM" id="Phobius"/>
    </source>
</evidence>